<accession>A0ABY1WAM9</accession>
<feature type="region of interest" description="Disordered" evidence="1">
    <location>
        <begin position="1"/>
        <end position="50"/>
    </location>
</feature>
<name>A0ABY1WAM9_9GAMM</name>
<evidence type="ECO:0000313" key="3">
    <source>
        <dbReference type="Proteomes" id="UP000293089"/>
    </source>
</evidence>
<evidence type="ECO:0000313" key="2">
    <source>
        <dbReference type="EMBL" id="TAA17596.1"/>
    </source>
</evidence>
<dbReference type="Proteomes" id="UP000293089">
    <property type="component" value="Unassembled WGS sequence"/>
</dbReference>
<keyword evidence="3" id="KW-1185">Reference proteome</keyword>
<comment type="caution">
    <text evidence="2">The sequence shown here is derived from an EMBL/GenBank/DDBJ whole genome shotgun (WGS) entry which is preliminary data.</text>
</comment>
<feature type="compositionally biased region" description="Low complexity" evidence="1">
    <location>
        <begin position="32"/>
        <end position="47"/>
    </location>
</feature>
<sequence length="75" mass="8179">MEAARRARDPHLCGDGRGQEQRGSVSGYLGWPARPSSPRSRGSSALRASRESRWVPAFAGTTVLRLCGSHKTQEQ</sequence>
<dbReference type="EMBL" id="SHME01000005">
    <property type="protein sequence ID" value="TAA17596.1"/>
    <property type="molecule type" value="Genomic_DNA"/>
</dbReference>
<evidence type="ECO:0000256" key="1">
    <source>
        <dbReference type="SAM" id="MobiDB-lite"/>
    </source>
</evidence>
<gene>
    <name evidence="2" type="ORF">EA658_17475</name>
</gene>
<reference evidence="2 3" key="1">
    <citation type="submission" date="2019-02" db="EMBL/GenBank/DDBJ databases">
        <title>WGS of Pseudoxanthomonas species novum from clinical isolates.</title>
        <authorList>
            <person name="Bernier A.-M."/>
            <person name="Bernard K."/>
            <person name="Vachon A."/>
        </authorList>
    </citation>
    <scope>NUCLEOTIDE SEQUENCE [LARGE SCALE GENOMIC DNA]</scope>
    <source>
        <strain evidence="3">NML 170316</strain>
    </source>
</reference>
<protein>
    <submittedName>
        <fullName evidence="2">Uncharacterized protein</fullName>
    </submittedName>
</protein>
<feature type="compositionally biased region" description="Basic and acidic residues" evidence="1">
    <location>
        <begin position="1"/>
        <end position="20"/>
    </location>
</feature>
<proteinExistence type="predicted"/>
<organism evidence="2 3">
    <name type="scientific">Pseudoxanthomonas winnipegensis</name>
    <dbReference type="NCBI Taxonomy" id="2480810"/>
    <lineage>
        <taxon>Bacteria</taxon>
        <taxon>Pseudomonadati</taxon>
        <taxon>Pseudomonadota</taxon>
        <taxon>Gammaproteobacteria</taxon>
        <taxon>Lysobacterales</taxon>
        <taxon>Lysobacteraceae</taxon>
        <taxon>Pseudoxanthomonas</taxon>
    </lineage>
</organism>